<evidence type="ECO:0000313" key="5">
    <source>
        <dbReference type="EMBL" id="KAG2197974.1"/>
    </source>
</evidence>
<keyword evidence="4" id="KW-0472">Membrane</keyword>
<feature type="transmembrane region" description="Helical" evidence="4">
    <location>
        <begin position="134"/>
        <end position="159"/>
    </location>
</feature>
<evidence type="ECO:0000256" key="2">
    <source>
        <dbReference type="ARBA" id="ARBA00022475"/>
    </source>
</evidence>
<accession>A0A8H7QSV2</accession>
<keyword evidence="6" id="KW-1185">Reference proteome</keyword>
<feature type="transmembrane region" description="Helical" evidence="4">
    <location>
        <begin position="110"/>
        <end position="128"/>
    </location>
</feature>
<feature type="transmembrane region" description="Helical" evidence="4">
    <location>
        <begin position="41"/>
        <end position="62"/>
    </location>
</feature>
<dbReference type="EMBL" id="JAEPRC010000407">
    <property type="protein sequence ID" value="KAG2197974.1"/>
    <property type="molecule type" value="Genomic_DNA"/>
</dbReference>
<dbReference type="CDD" id="cd17394">
    <property type="entry name" value="MFS_FucP_like"/>
    <property type="match status" value="1"/>
</dbReference>
<dbReference type="SUPFAM" id="SSF103473">
    <property type="entry name" value="MFS general substrate transporter"/>
    <property type="match status" value="1"/>
</dbReference>
<dbReference type="AlphaFoldDB" id="A0A8H7QSV2"/>
<keyword evidence="2" id="KW-1003">Cell membrane</keyword>
<protein>
    <submittedName>
        <fullName evidence="5">Uncharacterized protein</fullName>
    </submittedName>
</protein>
<keyword evidence="4" id="KW-0812">Transmembrane</keyword>
<feature type="transmembrane region" description="Helical" evidence="4">
    <location>
        <begin position="410"/>
        <end position="430"/>
    </location>
</feature>
<dbReference type="Gene3D" id="1.20.1250.20">
    <property type="entry name" value="MFS general substrate transporter like domains"/>
    <property type="match status" value="2"/>
</dbReference>
<evidence type="ECO:0000256" key="3">
    <source>
        <dbReference type="SAM" id="MobiDB-lite"/>
    </source>
</evidence>
<dbReference type="Proteomes" id="UP000650833">
    <property type="component" value="Unassembled WGS sequence"/>
</dbReference>
<sequence>MNLFNKTKKTTTEDSSSDTSIPKQQVSIVEEERAMEPTPSYLLPGILVTTLFFLWGFSYGLLDTLNKHFRNVLGISTTETTYMQVAYFGAYFIMSIPASFISRKFGYKKAIIFGLALYVIGAICFYPSAANLSYGGFVASLFVIACGLATLETCANTYITIIGSRKYASLRLNAAQGFNGLASTIAPVVASYAFFGGSEDAGGDLESVKWTYVGVACGVFVIAVLFCFAKIPEVDEERLMAAESEETGEVIRRASLFSPHLLLGAFTQFMYTGAQVALASMFLFYSSEVGHMADSRGSIMLSVGQGCFTVGRFLGAVLLKKFRADYLMAFYAVCAIITNVFIIAMKTPETTYALIILLFFESVMYPTIFALGTKDLGRNHKKGSALIVMGVSGGAVLPPIQAVIHDHTTVNISFVIPLIAYVVVFFYGTIGCRLIKYVDEDLDVNHGVVSLDENNQKQIDQTNSKNL</sequence>
<feature type="transmembrane region" description="Helical" evidence="4">
    <location>
        <begin position="82"/>
        <end position="101"/>
    </location>
</feature>
<dbReference type="InterPro" id="IPR050375">
    <property type="entry name" value="MFS_TsgA-like"/>
</dbReference>
<evidence type="ECO:0000256" key="1">
    <source>
        <dbReference type="ARBA" id="ARBA00004429"/>
    </source>
</evidence>
<dbReference type="InterPro" id="IPR011701">
    <property type="entry name" value="MFS"/>
</dbReference>
<comment type="subcellular location">
    <subcellularLocation>
        <location evidence="1">Cell inner membrane</location>
        <topology evidence="1">Multi-pass membrane protein</topology>
    </subcellularLocation>
</comment>
<feature type="transmembrane region" description="Helical" evidence="4">
    <location>
        <begin position="180"/>
        <end position="198"/>
    </location>
</feature>
<feature type="transmembrane region" description="Helical" evidence="4">
    <location>
        <begin position="297"/>
        <end position="319"/>
    </location>
</feature>
<evidence type="ECO:0000313" key="6">
    <source>
        <dbReference type="Proteomes" id="UP000650833"/>
    </source>
</evidence>
<dbReference type="OrthoDB" id="546893at2759"/>
<evidence type="ECO:0000256" key="4">
    <source>
        <dbReference type="SAM" id="Phobius"/>
    </source>
</evidence>
<name>A0A8H7QSV2_9FUNG</name>
<feature type="transmembrane region" description="Helical" evidence="4">
    <location>
        <begin position="210"/>
        <end position="229"/>
    </location>
</feature>
<feature type="region of interest" description="Disordered" evidence="3">
    <location>
        <begin position="1"/>
        <end position="25"/>
    </location>
</feature>
<feature type="transmembrane region" description="Helical" evidence="4">
    <location>
        <begin position="351"/>
        <end position="372"/>
    </location>
</feature>
<dbReference type="GO" id="GO:0022857">
    <property type="term" value="F:transmembrane transporter activity"/>
    <property type="evidence" value="ECO:0007669"/>
    <property type="project" value="InterPro"/>
</dbReference>
<dbReference type="Pfam" id="PF07690">
    <property type="entry name" value="MFS_1"/>
    <property type="match status" value="1"/>
</dbReference>
<feature type="transmembrane region" description="Helical" evidence="4">
    <location>
        <begin position="261"/>
        <end position="285"/>
    </location>
</feature>
<gene>
    <name evidence="5" type="ORF">INT46_006466</name>
</gene>
<feature type="transmembrane region" description="Helical" evidence="4">
    <location>
        <begin position="326"/>
        <end position="345"/>
    </location>
</feature>
<dbReference type="PANTHER" id="PTHR43702:SF3">
    <property type="entry name" value="PROTEIN TSGA"/>
    <property type="match status" value="1"/>
</dbReference>
<reference evidence="5" key="1">
    <citation type="submission" date="2020-12" db="EMBL/GenBank/DDBJ databases">
        <title>Metabolic potential, ecology and presence of endohyphal bacteria is reflected in genomic diversity of Mucoromycotina.</title>
        <authorList>
            <person name="Muszewska A."/>
            <person name="Okrasinska A."/>
            <person name="Steczkiewicz K."/>
            <person name="Drgas O."/>
            <person name="Orlowska M."/>
            <person name="Perlinska-Lenart U."/>
            <person name="Aleksandrzak-Piekarczyk T."/>
            <person name="Szatraj K."/>
            <person name="Zielenkiewicz U."/>
            <person name="Pilsyk S."/>
            <person name="Malc E."/>
            <person name="Mieczkowski P."/>
            <person name="Kruszewska J.S."/>
            <person name="Biernat P."/>
            <person name="Pawlowska J."/>
        </authorList>
    </citation>
    <scope>NUCLEOTIDE SEQUENCE</scope>
    <source>
        <strain evidence="5">CBS 226.32</strain>
    </source>
</reference>
<dbReference type="PANTHER" id="PTHR43702">
    <property type="entry name" value="L-FUCOSE-PROTON SYMPORTER"/>
    <property type="match status" value="1"/>
</dbReference>
<organism evidence="5 6">
    <name type="scientific">Mucor plumbeus</name>
    <dbReference type="NCBI Taxonomy" id="97098"/>
    <lineage>
        <taxon>Eukaryota</taxon>
        <taxon>Fungi</taxon>
        <taxon>Fungi incertae sedis</taxon>
        <taxon>Mucoromycota</taxon>
        <taxon>Mucoromycotina</taxon>
        <taxon>Mucoromycetes</taxon>
        <taxon>Mucorales</taxon>
        <taxon>Mucorineae</taxon>
        <taxon>Mucoraceae</taxon>
        <taxon>Mucor</taxon>
    </lineage>
</organism>
<dbReference type="InterPro" id="IPR036259">
    <property type="entry name" value="MFS_trans_sf"/>
</dbReference>
<keyword evidence="4" id="KW-1133">Transmembrane helix</keyword>
<feature type="transmembrane region" description="Helical" evidence="4">
    <location>
        <begin position="384"/>
        <end position="404"/>
    </location>
</feature>
<comment type="caution">
    <text evidence="5">The sequence shown here is derived from an EMBL/GenBank/DDBJ whole genome shotgun (WGS) entry which is preliminary data.</text>
</comment>
<dbReference type="GO" id="GO:0005886">
    <property type="term" value="C:plasma membrane"/>
    <property type="evidence" value="ECO:0007669"/>
    <property type="project" value="UniProtKB-SubCell"/>
</dbReference>
<proteinExistence type="predicted"/>